<evidence type="ECO:0000259" key="5">
    <source>
        <dbReference type="PROSITE" id="PS51900"/>
    </source>
</evidence>
<dbReference type="InterPro" id="IPR010998">
    <property type="entry name" value="Integrase_recombinase_N"/>
</dbReference>
<reference evidence="6 7" key="1">
    <citation type="submission" date="2020-08" db="EMBL/GenBank/DDBJ databases">
        <title>Genomic Encyclopedia of Type Strains, Phase IV (KMG-V): Genome sequencing to study the core and pangenomes of soil and plant-associated prokaryotes.</title>
        <authorList>
            <person name="Whitman W."/>
        </authorList>
    </citation>
    <scope>NUCLEOTIDE SEQUENCE [LARGE SCALE GENOMIC DNA]</scope>
    <source>
        <strain evidence="6 7">MP601</strain>
    </source>
</reference>
<dbReference type="Proteomes" id="UP000548326">
    <property type="component" value="Unassembled WGS sequence"/>
</dbReference>
<evidence type="ECO:0000256" key="4">
    <source>
        <dbReference type="PROSITE-ProRule" id="PRU01248"/>
    </source>
</evidence>
<dbReference type="RefSeq" id="WP_183589620.1">
    <property type="nucleotide sequence ID" value="NZ_JACHCA010000018.1"/>
</dbReference>
<dbReference type="EMBL" id="JACHCA010000018">
    <property type="protein sequence ID" value="MBB6130992.1"/>
    <property type="molecule type" value="Genomic_DNA"/>
</dbReference>
<keyword evidence="2 4" id="KW-0238">DNA-binding</keyword>
<keyword evidence="3" id="KW-0233">DNA recombination</keyword>
<evidence type="ECO:0000256" key="2">
    <source>
        <dbReference type="ARBA" id="ARBA00023125"/>
    </source>
</evidence>
<dbReference type="Gene3D" id="1.10.443.10">
    <property type="entry name" value="Intergrase catalytic core"/>
    <property type="match status" value="1"/>
</dbReference>
<dbReference type="GO" id="GO:0015074">
    <property type="term" value="P:DNA integration"/>
    <property type="evidence" value="ECO:0007669"/>
    <property type="project" value="UniProtKB-KW"/>
</dbReference>
<evidence type="ECO:0000256" key="1">
    <source>
        <dbReference type="ARBA" id="ARBA00022908"/>
    </source>
</evidence>
<dbReference type="InterPro" id="IPR044068">
    <property type="entry name" value="CB"/>
</dbReference>
<protein>
    <recommendedName>
        <fullName evidence="5">Core-binding (CB) domain-containing protein</fullName>
    </recommendedName>
</protein>
<dbReference type="GO" id="GO:0003677">
    <property type="term" value="F:DNA binding"/>
    <property type="evidence" value="ECO:0007669"/>
    <property type="project" value="UniProtKB-UniRule"/>
</dbReference>
<comment type="caution">
    <text evidence="6">The sequence shown here is derived from an EMBL/GenBank/DDBJ whole genome shotgun (WGS) entry which is preliminary data.</text>
</comment>
<dbReference type="InterPro" id="IPR025269">
    <property type="entry name" value="SAM-like_dom"/>
</dbReference>
<gene>
    <name evidence="6" type="ORF">HDF22_005138</name>
</gene>
<evidence type="ECO:0000313" key="7">
    <source>
        <dbReference type="Proteomes" id="UP000548326"/>
    </source>
</evidence>
<dbReference type="Gene3D" id="1.10.150.130">
    <property type="match status" value="1"/>
</dbReference>
<evidence type="ECO:0000256" key="3">
    <source>
        <dbReference type="ARBA" id="ARBA00023172"/>
    </source>
</evidence>
<dbReference type="AlphaFoldDB" id="A0A841JL47"/>
<keyword evidence="1" id="KW-0229">DNA integration</keyword>
<dbReference type="PROSITE" id="PS51900">
    <property type="entry name" value="CB"/>
    <property type="match status" value="1"/>
</dbReference>
<evidence type="ECO:0000313" key="6">
    <source>
        <dbReference type="EMBL" id="MBB6130992.1"/>
    </source>
</evidence>
<accession>A0A841JL47</accession>
<dbReference type="Pfam" id="PF13102">
    <property type="entry name" value="Phage_int_SAM_5"/>
    <property type="match status" value="1"/>
</dbReference>
<name>A0A841JL47_9SPHI</name>
<organism evidence="6 7">
    <name type="scientific">Mucilaginibacter lappiensis</name>
    <dbReference type="NCBI Taxonomy" id="354630"/>
    <lineage>
        <taxon>Bacteria</taxon>
        <taxon>Pseudomonadati</taxon>
        <taxon>Bacteroidota</taxon>
        <taxon>Sphingobacteriia</taxon>
        <taxon>Sphingobacteriales</taxon>
        <taxon>Sphingobacteriaceae</taxon>
        <taxon>Mucilaginibacter</taxon>
    </lineage>
</organism>
<dbReference type="SUPFAM" id="SSF56349">
    <property type="entry name" value="DNA breaking-rejoining enzymes"/>
    <property type="match status" value="1"/>
</dbReference>
<feature type="domain" description="Core-binding (CB)" evidence="5">
    <location>
        <begin position="97"/>
        <end position="197"/>
    </location>
</feature>
<dbReference type="InterPro" id="IPR011010">
    <property type="entry name" value="DNA_brk_join_enz"/>
</dbReference>
<dbReference type="GO" id="GO:0006310">
    <property type="term" value="P:DNA recombination"/>
    <property type="evidence" value="ECO:0007669"/>
    <property type="project" value="UniProtKB-KW"/>
</dbReference>
<proteinExistence type="predicted"/>
<sequence length="439" mass="51019">MATVRALVLKHHEKSDGTFNVKIRISHKRVSRYLDTDHFVSQKQLNKKNAIKDNIVLLQVDKTVNKHRKSIGELDGKIDQMTCDQIVDFVKNNKKEIDFIEFSKAHVAQLKIKKGNGVSTFRAVINSLVDYFGREKIFISEITANMLRQYEQYLLKPRKLVRQSRGTKPFTKISPGLSASGLHNHMRDLRGLFNVARDTYNDEDLGIIRIVHYPFKKYKLVKRPETPKKNLDVDQVLKIRDHECEPGSMKELARDLFMLSFYMGGTNSVDFYQMDKSNIKNGRLEYKRSKTKGKRIDQAFISIKIIDEAKPLIEKYIGKLQYRFTTRVGLSSGISNGMRKIREDEKLPQVTYYWARSIVASWARNKCRKSKDDVAMMLNHVDEGRKTTDIYIEKDWSIIDEVQEAVALIIRHLKKKEDNQQRLNPAVNFMSSINLMPLC</sequence>
<dbReference type="InterPro" id="IPR013762">
    <property type="entry name" value="Integrase-like_cat_sf"/>
</dbReference>